<feature type="binding site" evidence="8">
    <location>
        <position position="213"/>
    </location>
    <ligand>
        <name>Zn(2+)</name>
        <dbReference type="ChEBI" id="CHEBI:29105"/>
        <label>1</label>
        <note>catalytic</note>
    </ligand>
</feature>
<protein>
    <recommendedName>
        <fullName evidence="8">Ribonuclease Z</fullName>
        <shortName evidence="8">RNase Z</shortName>
        <ecNumber evidence="8">3.1.26.11</ecNumber>
    </recommendedName>
    <alternativeName>
        <fullName evidence="8">tRNA 3 endonuclease</fullName>
    </alternativeName>
    <alternativeName>
        <fullName evidence="8">tRNase Z</fullName>
    </alternativeName>
</protein>
<evidence type="ECO:0000256" key="3">
    <source>
        <dbReference type="ARBA" id="ARBA00022722"/>
    </source>
</evidence>
<evidence type="ECO:0000256" key="6">
    <source>
        <dbReference type="ARBA" id="ARBA00022801"/>
    </source>
</evidence>
<dbReference type="InterPro" id="IPR013471">
    <property type="entry name" value="RNase_Z/BN"/>
</dbReference>
<feature type="binding site" evidence="8">
    <location>
        <position position="213"/>
    </location>
    <ligand>
        <name>Zn(2+)</name>
        <dbReference type="ChEBI" id="CHEBI:29105"/>
        <label>2</label>
        <note>catalytic</note>
    </ligand>
</feature>
<accession>A0A2V3ZXB2</accession>
<dbReference type="OrthoDB" id="9800940at2"/>
<gene>
    <name evidence="8" type="primary">rnz</name>
    <name evidence="9" type="ORF">DF185_11025</name>
</gene>
<comment type="catalytic activity">
    <reaction evidence="8">
        <text>Endonucleolytic cleavage of RNA, removing extra 3' nucleotides from tRNA precursor, generating 3' termini of tRNAs. A 3'-hydroxy group is left at the tRNA terminus and a 5'-phosphoryl group is left at the trailer molecule.</text>
        <dbReference type="EC" id="3.1.26.11"/>
    </reaction>
</comment>
<feature type="binding site" evidence="8">
    <location>
        <position position="62"/>
    </location>
    <ligand>
        <name>Zn(2+)</name>
        <dbReference type="ChEBI" id="CHEBI:29105"/>
        <label>1</label>
        <note>catalytic</note>
    </ligand>
</feature>
<dbReference type="NCBIfam" id="TIGR02651">
    <property type="entry name" value="RNase_Z"/>
    <property type="match status" value="1"/>
</dbReference>
<feature type="binding site" evidence="8">
    <location>
        <position position="66"/>
    </location>
    <ligand>
        <name>Zn(2+)</name>
        <dbReference type="ChEBI" id="CHEBI:29105"/>
        <label>2</label>
        <note>catalytic</note>
    </ligand>
</feature>
<evidence type="ECO:0000256" key="2">
    <source>
        <dbReference type="ARBA" id="ARBA00022694"/>
    </source>
</evidence>
<keyword evidence="7 8" id="KW-0862">Zinc</keyword>
<dbReference type="Gene3D" id="3.60.15.10">
    <property type="entry name" value="Ribonuclease Z/Hydroxyacylglutathione hydrolase-like"/>
    <property type="match status" value="1"/>
</dbReference>
<proteinExistence type="inferred from homology"/>
<dbReference type="Proteomes" id="UP000248079">
    <property type="component" value="Unassembled WGS sequence"/>
</dbReference>
<evidence type="ECO:0000256" key="8">
    <source>
        <dbReference type="HAMAP-Rule" id="MF_01818"/>
    </source>
</evidence>
<dbReference type="CDD" id="cd07717">
    <property type="entry name" value="RNaseZ_ZiPD-like_MBL-fold"/>
    <property type="match status" value="1"/>
</dbReference>
<feature type="binding site" evidence="8">
    <location>
        <position position="142"/>
    </location>
    <ligand>
        <name>Zn(2+)</name>
        <dbReference type="ChEBI" id="CHEBI:29105"/>
        <label>1</label>
        <note>catalytic</note>
    </ligand>
</feature>
<evidence type="ECO:0000256" key="4">
    <source>
        <dbReference type="ARBA" id="ARBA00022723"/>
    </source>
</evidence>
<evidence type="ECO:0000313" key="9">
    <source>
        <dbReference type="EMBL" id="PXY01325.1"/>
    </source>
</evidence>
<dbReference type="NCBIfam" id="NF000801">
    <property type="entry name" value="PRK00055.1-3"/>
    <property type="match status" value="1"/>
</dbReference>
<dbReference type="Pfam" id="PF23023">
    <property type="entry name" value="Anti-Pycsar_Apyc1"/>
    <property type="match status" value="1"/>
</dbReference>
<keyword evidence="5 8" id="KW-0255">Endonuclease</keyword>
<keyword evidence="2 8" id="KW-0819">tRNA processing</keyword>
<comment type="subunit">
    <text evidence="1 8">Homodimer.</text>
</comment>
<evidence type="ECO:0000256" key="7">
    <source>
        <dbReference type="ARBA" id="ARBA00022833"/>
    </source>
</evidence>
<dbReference type="GO" id="GO:0008270">
    <property type="term" value="F:zinc ion binding"/>
    <property type="evidence" value="ECO:0007669"/>
    <property type="project" value="UniProtKB-UniRule"/>
</dbReference>
<comment type="cofactor">
    <cofactor evidence="8">
        <name>Zn(2+)</name>
        <dbReference type="ChEBI" id="CHEBI:29105"/>
    </cofactor>
    <text evidence="8">Binds 2 Zn(2+) ions.</text>
</comment>
<dbReference type="InterPro" id="IPR036866">
    <property type="entry name" value="RibonucZ/Hydroxyglut_hydro"/>
</dbReference>
<feature type="binding site" evidence="8">
    <location>
        <position position="271"/>
    </location>
    <ligand>
        <name>Zn(2+)</name>
        <dbReference type="ChEBI" id="CHEBI:29105"/>
        <label>2</label>
        <note>catalytic</note>
    </ligand>
</feature>
<keyword evidence="6 8" id="KW-0378">Hydrolase</keyword>
<sequence length="308" mass="35231">MKFEVTILGSNSALPTTKRYPTAQVLNVLERFFLIDCGEGTQIQMKRFRVPMSRINHIFISHTHGDHIFGLIGLLSTYALQGRKSDLHIYGHSKLEKLITFQLELLETKKQYNIYFHTIFGKETQTLFEDDKVIVQSFPLKHGAMPCAGFLFKEKDRPRTLNADLLDYYNVPIRCRQSLKMGEDFVTEEGEVIPNKKLTKDPPPTRSYAFCTDTAPYKKIIPILENVDLLYHEATFLKTEAKLAKATYHSTAEQAAKVADEANAKKLIIGHFSSRFKTLNAHLEEAKSVFENTHLAEDGKKFSIELNR</sequence>
<reference evidence="9 10" key="1">
    <citation type="submission" date="2018-05" db="EMBL/GenBank/DDBJ databases">
        <title>Marinifilum breve JC075T sp. nov., a marine bacterium isolated from Yongle Blue Hole in the South China Sea.</title>
        <authorList>
            <person name="Fu T."/>
        </authorList>
    </citation>
    <scope>NUCLEOTIDE SEQUENCE [LARGE SCALE GENOMIC DNA]</scope>
    <source>
        <strain evidence="9 10">JC075</strain>
    </source>
</reference>
<evidence type="ECO:0000256" key="5">
    <source>
        <dbReference type="ARBA" id="ARBA00022759"/>
    </source>
</evidence>
<dbReference type="SUPFAM" id="SSF56281">
    <property type="entry name" value="Metallo-hydrolase/oxidoreductase"/>
    <property type="match status" value="1"/>
</dbReference>
<dbReference type="AlphaFoldDB" id="A0A2V3ZXB2"/>
<keyword evidence="10" id="KW-1185">Reference proteome</keyword>
<dbReference type="PANTHER" id="PTHR46018:SF2">
    <property type="entry name" value="ZINC PHOSPHODIESTERASE ELAC PROTEIN 1"/>
    <property type="match status" value="1"/>
</dbReference>
<feature type="binding site" evidence="8">
    <location>
        <position position="67"/>
    </location>
    <ligand>
        <name>Zn(2+)</name>
        <dbReference type="ChEBI" id="CHEBI:29105"/>
        <label>2</label>
        <note>catalytic</note>
    </ligand>
</feature>
<dbReference type="PANTHER" id="PTHR46018">
    <property type="entry name" value="ZINC PHOSPHODIESTERASE ELAC PROTEIN 1"/>
    <property type="match status" value="1"/>
</dbReference>
<comment type="function">
    <text evidence="8">Zinc phosphodiesterase, which displays some tRNA 3'-processing endonuclease activity. Probably involved in tRNA maturation, by removing a 3'-trailer from precursor tRNA.</text>
</comment>
<name>A0A2V3ZXB2_9BACT</name>
<dbReference type="EC" id="3.1.26.11" evidence="8"/>
<evidence type="ECO:0000313" key="10">
    <source>
        <dbReference type="Proteomes" id="UP000248079"/>
    </source>
</evidence>
<dbReference type="GO" id="GO:0042781">
    <property type="term" value="F:3'-tRNA processing endoribonuclease activity"/>
    <property type="evidence" value="ECO:0007669"/>
    <property type="project" value="UniProtKB-UniRule"/>
</dbReference>
<keyword evidence="3 8" id="KW-0540">Nuclease</keyword>
<dbReference type="EMBL" id="QFLI01000004">
    <property type="protein sequence ID" value="PXY01325.1"/>
    <property type="molecule type" value="Genomic_DNA"/>
</dbReference>
<keyword evidence="4 8" id="KW-0479">Metal-binding</keyword>
<organism evidence="9 10">
    <name type="scientific">Marinifilum breve</name>
    <dbReference type="NCBI Taxonomy" id="2184082"/>
    <lineage>
        <taxon>Bacteria</taxon>
        <taxon>Pseudomonadati</taxon>
        <taxon>Bacteroidota</taxon>
        <taxon>Bacteroidia</taxon>
        <taxon>Marinilabiliales</taxon>
        <taxon>Marinifilaceae</taxon>
    </lineage>
</organism>
<feature type="active site" description="Proton acceptor" evidence="8">
    <location>
        <position position="66"/>
    </location>
</feature>
<comment type="caution">
    <text evidence="9">The sequence shown here is derived from an EMBL/GenBank/DDBJ whole genome shotgun (WGS) entry which is preliminary data.</text>
</comment>
<feature type="binding site" evidence="8">
    <location>
        <position position="64"/>
    </location>
    <ligand>
        <name>Zn(2+)</name>
        <dbReference type="ChEBI" id="CHEBI:29105"/>
        <label>1</label>
        <note>catalytic</note>
    </ligand>
</feature>
<comment type="similarity">
    <text evidence="8">Belongs to the RNase Z family.</text>
</comment>
<dbReference type="HAMAP" id="MF_01818">
    <property type="entry name" value="RNase_Z_BN"/>
    <property type="match status" value="1"/>
</dbReference>
<dbReference type="RefSeq" id="WP_110360954.1">
    <property type="nucleotide sequence ID" value="NZ_QFLI01000004.1"/>
</dbReference>
<evidence type="ECO:0000256" key="1">
    <source>
        <dbReference type="ARBA" id="ARBA00011738"/>
    </source>
</evidence>